<dbReference type="STRING" id="1123349.SAMN02744037_02426"/>
<reference evidence="5" key="1">
    <citation type="submission" date="2016-11" db="EMBL/GenBank/DDBJ databases">
        <authorList>
            <person name="Varghese N."/>
            <person name="Submissions S."/>
        </authorList>
    </citation>
    <scope>NUCLEOTIDE SEQUENCE [LARGE SCALE GENOMIC DNA]</scope>
    <source>
        <strain evidence="5">DSM 15518</strain>
    </source>
</reference>
<keyword evidence="5" id="KW-1185">Reference proteome</keyword>
<dbReference type="PANTHER" id="PTHR43308:SF5">
    <property type="entry name" value="S-LAYER PROTEIN _ PEPTIDOGLYCAN ENDO-BETA-N-ACETYLGLUCOSAMINIDASE"/>
    <property type="match status" value="1"/>
</dbReference>
<gene>
    <name evidence="4" type="ORF">SAMN02744037_02426</name>
</gene>
<accession>A0A1M6STS6</accession>
<dbReference type="RefSeq" id="WP_072890354.1">
    <property type="nucleotide sequence ID" value="NZ_FRAE01000077.1"/>
</dbReference>
<feature type="signal peptide" evidence="2">
    <location>
        <begin position="1"/>
        <end position="26"/>
    </location>
</feature>
<dbReference type="PROSITE" id="PS51272">
    <property type="entry name" value="SLH"/>
    <property type="match status" value="2"/>
</dbReference>
<dbReference type="Proteomes" id="UP000242497">
    <property type="component" value="Unassembled WGS sequence"/>
</dbReference>
<feature type="domain" description="SLH" evidence="3">
    <location>
        <begin position="88"/>
        <end position="151"/>
    </location>
</feature>
<sequence>MKNTKKVLSVALAGALAFGTMGTAFAAGNLTEGIENKNVVEAVERLSAFGIINGMEDGKYHEEMMVTRAQFAKILVEALGLGGVVGQSTTSFADVDANHWASGYIAVATGQGLIKGYADGTFKPEKEVSYAEAVTMLVRALGYKDEFLKGTWPSNYIGKAAEEDITDGVRVTNGSADRGAVAVMVDNTLDAETVTQKTFGDDNNFEKSGKTLLEEKLEVNKLEEVTIDAVAKVDDSLKANEIKVKYKDENDKTVTEEVEVKEGIETTNLLGLEADVYVNDDDEVVYVDVTTDESDMVTGIVTGYNKDKKEITIQFEDGKDKDYDVKDNATLYINNESKSDVDVDDENDLKALKGLYARVVLDDKGDISFIDAVNFEDEAVIVKEINKDKKYIKGLKGTVDNSKVDFDEEDGYKIFLDGKEISFDDIKIGDLVYAKDVNEVDGDTYTYVYVVRNVIEGKLDKVRKDNMNIAGKEYDNASNLTYSLDDDDKPTIFATSKDLEDATKKDVKAYLDIKGEIRHVVADVNASSDSLYAILDKDGFLSSGDDAIKLYTKEGKGVTYKFDDNISEHSAYSKIEELKKGDIVKYELTKDGEIDVDDYEVIVKASDLDADSKDAIEVHVTEFDDEKDYIKADGKKYYISDDTVIMRYYDKDDKDAVEPELVKWADIKDSTIKDSDNLRAVIVTDEDNDVDADFVVFTDNYDLSSDGHSAYVKGDIYYDGDYKIDVELFDGTEKTYIVDEDYANKSKTTIEGDFIVFSTNQDGEIETVVRAVYDNDHSNTDKVNDIDADYTMDAGKVKKFKNDVITLENGNSYKIDSKTGVYVLTLDDNEYDEVKRGDSGDIDDEAKVRVIINDGDVEMVVVVEE</sequence>
<dbReference type="AlphaFoldDB" id="A0A1M6STS6"/>
<evidence type="ECO:0000259" key="3">
    <source>
        <dbReference type="PROSITE" id="PS51272"/>
    </source>
</evidence>
<dbReference type="InterPro" id="IPR051465">
    <property type="entry name" value="Cell_Envelope_Struct_Comp"/>
</dbReference>
<proteinExistence type="predicted"/>
<feature type="domain" description="SLH" evidence="3">
    <location>
        <begin position="26"/>
        <end position="87"/>
    </location>
</feature>
<evidence type="ECO:0000256" key="1">
    <source>
        <dbReference type="ARBA" id="ARBA00022737"/>
    </source>
</evidence>
<dbReference type="PANTHER" id="PTHR43308">
    <property type="entry name" value="OUTER MEMBRANE PROTEIN ALPHA-RELATED"/>
    <property type="match status" value="1"/>
</dbReference>
<evidence type="ECO:0000313" key="5">
    <source>
        <dbReference type="Proteomes" id="UP000242497"/>
    </source>
</evidence>
<evidence type="ECO:0000313" key="4">
    <source>
        <dbReference type="EMBL" id="SHK48066.1"/>
    </source>
</evidence>
<organism evidence="4 5">
    <name type="scientific">Tepidibacter formicigenes DSM 15518</name>
    <dbReference type="NCBI Taxonomy" id="1123349"/>
    <lineage>
        <taxon>Bacteria</taxon>
        <taxon>Bacillati</taxon>
        <taxon>Bacillota</taxon>
        <taxon>Clostridia</taxon>
        <taxon>Peptostreptococcales</taxon>
        <taxon>Peptostreptococcaceae</taxon>
        <taxon>Tepidibacter</taxon>
    </lineage>
</organism>
<protein>
    <submittedName>
        <fullName evidence="4">S-layer homology domain-containing protein</fullName>
    </submittedName>
</protein>
<name>A0A1M6STS6_9FIRM</name>
<evidence type="ECO:0000256" key="2">
    <source>
        <dbReference type="SAM" id="SignalP"/>
    </source>
</evidence>
<keyword evidence="2" id="KW-0732">Signal</keyword>
<dbReference type="InterPro" id="IPR001119">
    <property type="entry name" value="SLH_dom"/>
</dbReference>
<dbReference type="EMBL" id="FRAE01000077">
    <property type="protein sequence ID" value="SHK48066.1"/>
    <property type="molecule type" value="Genomic_DNA"/>
</dbReference>
<dbReference type="Pfam" id="PF00395">
    <property type="entry name" value="SLH"/>
    <property type="match status" value="2"/>
</dbReference>
<feature type="chain" id="PRO_5012477805" evidence="2">
    <location>
        <begin position="27"/>
        <end position="865"/>
    </location>
</feature>
<dbReference type="OrthoDB" id="1704165at2"/>
<keyword evidence="1" id="KW-0677">Repeat</keyword>